<organism evidence="1">
    <name type="scientific">bioreactor metagenome</name>
    <dbReference type="NCBI Taxonomy" id="1076179"/>
    <lineage>
        <taxon>unclassified sequences</taxon>
        <taxon>metagenomes</taxon>
        <taxon>ecological metagenomes</taxon>
    </lineage>
</organism>
<evidence type="ECO:0000313" key="1">
    <source>
        <dbReference type="EMBL" id="MPN17237.1"/>
    </source>
</evidence>
<dbReference type="EMBL" id="VSSQ01064318">
    <property type="protein sequence ID" value="MPN17237.1"/>
    <property type="molecule type" value="Genomic_DNA"/>
</dbReference>
<proteinExistence type="predicted"/>
<reference evidence="1" key="1">
    <citation type="submission" date="2019-08" db="EMBL/GenBank/DDBJ databases">
        <authorList>
            <person name="Kucharzyk K."/>
            <person name="Murdoch R.W."/>
            <person name="Higgins S."/>
            <person name="Loffler F."/>
        </authorList>
    </citation>
    <scope>NUCLEOTIDE SEQUENCE</scope>
</reference>
<comment type="caution">
    <text evidence="1">The sequence shown here is derived from an EMBL/GenBank/DDBJ whole genome shotgun (WGS) entry which is preliminary data.</text>
</comment>
<gene>
    <name evidence="1" type="ORF">SDC9_164588</name>
</gene>
<name>A0A645FS22_9ZZZZ</name>
<accession>A0A645FS22</accession>
<protein>
    <submittedName>
        <fullName evidence="1">Uncharacterized protein</fullName>
    </submittedName>
</protein>
<dbReference type="AlphaFoldDB" id="A0A645FS22"/>
<sequence length="176" mass="16975">MDTVITGAQIKGTVLNVDGAICVDRVVRRVNVIGAGVGDNGVSGLQSLCALGRVAGVVRSGLGRLLPAAPGVARGSGLIAAVGAPAACGHAKGAAVNGQAVFSLDTISACGNVKGAAINLDGTFGGILIIGGLDTVAGSVDGDGAARNFAGVAPHNAVVCRGGNGDAARHDFQVVL</sequence>